<evidence type="ECO:0000313" key="2">
    <source>
        <dbReference type="EMBL" id="RUR70022.1"/>
    </source>
</evidence>
<accession>A0A433MQD6</accession>
<dbReference type="NCBIfam" id="TIGR00553">
    <property type="entry name" value="pabB"/>
    <property type="match status" value="1"/>
</dbReference>
<sequence>MPPDEARPGTLRTLIDFAQPLGTGGRLRLGFGEPSRVLVARTADEVRPVLDAVEALAREGRWCVGYLRYEAAAAFDRAFAVHAADGPLAWFGVHDEALPWPEATDNEAPASLDWQLGLSRADFDSRMQAIHRAISNGELYQLNYTAALHADFPGEPLALFMALRQAQPDGYAAFIDTGEEQLLSVSPELFFDWQGERILTRPMKGTAPRGATPAEDEALARRLRTVPKERAENVMIVDLIRNDLSRVAKPFSVRVPRLFHTEALPTVWQMTSDVEALVREGTTLADAFAALFPCGSITGAPKVSAMRMIRELEPEARGVYCGAVGVVQPGGHAIFNVPIRTVTLRGAQARCGIGSGITADARADAEWEEWRHKRAFLDRAGRASGPPFDLLETLALVDGEIRDAPAHLARMAIAAAHFERPWNQASAAFCLDDLKARHATGMWRVRLLLDAQGTPRAEAFAMEAPPARVRLQLATRPFGEAHSEFTRFKTTRRAHYEALAPTEPGAFDTLLWNRDGEITECTRGNIALLLDSRWVTPPLRCGLLGGIGRANRLRSGQLAEAVVRVDDLPRVQALAFVNSLRGWIDADFAPFQK</sequence>
<protein>
    <submittedName>
        <fullName evidence="2">Aminodeoxychorismate synthase component I</fullName>
        <ecNumber evidence="2">2.6.1.85</ecNumber>
    </submittedName>
</protein>
<dbReference type="InterPro" id="IPR036038">
    <property type="entry name" value="Aminotransferase-like"/>
</dbReference>
<dbReference type="InterPro" id="IPR005801">
    <property type="entry name" value="ADC_synthase"/>
</dbReference>
<dbReference type="Gene3D" id="3.30.470.10">
    <property type="match status" value="1"/>
</dbReference>
<dbReference type="GO" id="GO:0009396">
    <property type="term" value="P:folic acid-containing compound biosynthetic process"/>
    <property type="evidence" value="ECO:0007669"/>
    <property type="project" value="InterPro"/>
</dbReference>
<organism evidence="2 3">
    <name type="scientific">Variovorax guangxiensis</name>
    <dbReference type="NCBI Taxonomy" id="1775474"/>
    <lineage>
        <taxon>Bacteria</taxon>
        <taxon>Pseudomonadati</taxon>
        <taxon>Pseudomonadota</taxon>
        <taxon>Betaproteobacteria</taxon>
        <taxon>Burkholderiales</taxon>
        <taxon>Comamonadaceae</taxon>
        <taxon>Variovorax</taxon>
    </lineage>
</organism>
<dbReference type="SUPFAM" id="SSF56752">
    <property type="entry name" value="D-aminoacid aminotransferase-like PLP-dependent enzymes"/>
    <property type="match status" value="1"/>
</dbReference>
<gene>
    <name evidence="2" type="primary">pabB</name>
    <name evidence="2" type="ORF">EJP67_23490</name>
</gene>
<dbReference type="OrthoDB" id="9803598at2"/>
<dbReference type="PANTHER" id="PTHR11236:SF50">
    <property type="entry name" value="AMINODEOXYCHORISMATE SYNTHASE COMPONENT 1"/>
    <property type="match status" value="1"/>
</dbReference>
<dbReference type="InterPro" id="IPR005802">
    <property type="entry name" value="ADC_synth_comp_1"/>
</dbReference>
<dbReference type="InterPro" id="IPR043132">
    <property type="entry name" value="BCAT-like_C"/>
</dbReference>
<dbReference type="Proteomes" id="UP000281118">
    <property type="component" value="Unassembled WGS sequence"/>
</dbReference>
<dbReference type="GO" id="GO:0046820">
    <property type="term" value="F:4-amino-4-deoxychorismate synthase activity"/>
    <property type="evidence" value="ECO:0007669"/>
    <property type="project" value="UniProtKB-EC"/>
</dbReference>
<dbReference type="InterPro" id="IPR015890">
    <property type="entry name" value="Chorismate_C"/>
</dbReference>
<dbReference type="InterPro" id="IPR019999">
    <property type="entry name" value="Anth_synth_I-like"/>
</dbReference>
<evidence type="ECO:0000259" key="1">
    <source>
        <dbReference type="Pfam" id="PF00425"/>
    </source>
</evidence>
<reference evidence="2 3" key="1">
    <citation type="submission" date="2018-12" db="EMBL/GenBank/DDBJ databases">
        <title>The genome sequences of Variovorax guangxiensis DSM 27352.</title>
        <authorList>
            <person name="Gao J."/>
            <person name="Sun J."/>
        </authorList>
    </citation>
    <scope>NUCLEOTIDE SEQUENCE [LARGE SCALE GENOMIC DNA]</scope>
    <source>
        <strain evidence="2 3">DSM 27352</strain>
    </source>
</reference>
<dbReference type="RefSeq" id="WP_126024133.1">
    <property type="nucleotide sequence ID" value="NZ_RXFT01000011.1"/>
</dbReference>
<dbReference type="Pfam" id="PF00425">
    <property type="entry name" value="Chorismate_bind"/>
    <property type="match status" value="1"/>
</dbReference>
<dbReference type="GO" id="GO:0000162">
    <property type="term" value="P:L-tryptophan biosynthetic process"/>
    <property type="evidence" value="ECO:0007669"/>
    <property type="project" value="TreeGrafter"/>
</dbReference>
<dbReference type="PRINTS" id="PR00095">
    <property type="entry name" value="ANTSNTHASEI"/>
</dbReference>
<proteinExistence type="predicted"/>
<dbReference type="Gene3D" id="3.20.10.10">
    <property type="entry name" value="D-amino Acid Aminotransferase, subunit A, domain 2"/>
    <property type="match status" value="1"/>
</dbReference>
<comment type="caution">
    <text evidence="2">The sequence shown here is derived from an EMBL/GenBank/DDBJ whole genome shotgun (WGS) entry which is preliminary data.</text>
</comment>
<dbReference type="SUPFAM" id="SSF56322">
    <property type="entry name" value="ADC synthase"/>
    <property type="match status" value="1"/>
</dbReference>
<dbReference type="InterPro" id="IPR001544">
    <property type="entry name" value="Aminotrans_IV"/>
</dbReference>
<keyword evidence="2" id="KW-0032">Aminotransferase</keyword>
<dbReference type="AlphaFoldDB" id="A0A433MQD6"/>
<name>A0A433MQD6_9BURK</name>
<dbReference type="Pfam" id="PF01063">
    <property type="entry name" value="Aminotran_4"/>
    <property type="match status" value="1"/>
</dbReference>
<dbReference type="EMBL" id="RXFT01000011">
    <property type="protein sequence ID" value="RUR70022.1"/>
    <property type="molecule type" value="Genomic_DNA"/>
</dbReference>
<evidence type="ECO:0000313" key="3">
    <source>
        <dbReference type="Proteomes" id="UP000281118"/>
    </source>
</evidence>
<feature type="domain" description="Chorismate-utilising enzyme C-terminal" evidence="1">
    <location>
        <begin position="120"/>
        <end position="373"/>
    </location>
</feature>
<dbReference type="InterPro" id="IPR043131">
    <property type="entry name" value="BCAT-like_N"/>
</dbReference>
<dbReference type="PANTHER" id="PTHR11236">
    <property type="entry name" value="AMINOBENZOATE/ANTHRANILATE SYNTHASE"/>
    <property type="match status" value="1"/>
</dbReference>
<keyword evidence="2" id="KW-0808">Transferase</keyword>
<dbReference type="Gene3D" id="3.60.120.10">
    <property type="entry name" value="Anthranilate synthase"/>
    <property type="match status" value="1"/>
</dbReference>
<dbReference type="EC" id="2.6.1.85" evidence="2"/>